<organism evidence="3 4">
    <name type="scientific">Oryza meyeriana var. granulata</name>
    <dbReference type="NCBI Taxonomy" id="110450"/>
    <lineage>
        <taxon>Eukaryota</taxon>
        <taxon>Viridiplantae</taxon>
        <taxon>Streptophyta</taxon>
        <taxon>Embryophyta</taxon>
        <taxon>Tracheophyta</taxon>
        <taxon>Spermatophyta</taxon>
        <taxon>Magnoliopsida</taxon>
        <taxon>Liliopsida</taxon>
        <taxon>Poales</taxon>
        <taxon>Poaceae</taxon>
        <taxon>BOP clade</taxon>
        <taxon>Oryzoideae</taxon>
        <taxon>Oryzeae</taxon>
        <taxon>Oryzinae</taxon>
        <taxon>Oryza</taxon>
        <taxon>Oryza meyeriana</taxon>
    </lineage>
</organism>
<feature type="transmembrane region" description="Helical" evidence="2">
    <location>
        <begin position="346"/>
        <end position="365"/>
    </location>
</feature>
<dbReference type="Proteomes" id="UP000479710">
    <property type="component" value="Unassembled WGS sequence"/>
</dbReference>
<evidence type="ECO:0000313" key="3">
    <source>
        <dbReference type="EMBL" id="KAF0932593.1"/>
    </source>
</evidence>
<evidence type="ECO:0000313" key="4">
    <source>
        <dbReference type="Proteomes" id="UP000479710"/>
    </source>
</evidence>
<reference evidence="3 4" key="1">
    <citation type="submission" date="2019-11" db="EMBL/GenBank/DDBJ databases">
        <title>Whole genome sequence of Oryza granulata.</title>
        <authorList>
            <person name="Li W."/>
        </authorList>
    </citation>
    <scope>NUCLEOTIDE SEQUENCE [LARGE SCALE GENOMIC DNA]</scope>
    <source>
        <strain evidence="4">cv. Menghai</strain>
        <tissue evidence="3">Leaf</tissue>
    </source>
</reference>
<dbReference type="AlphaFoldDB" id="A0A6G1F6V8"/>
<protein>
    <submittedName>
        <fullName evidence="3">Uncharacterized protein</fullName>
    </submittedName>
</protein>
<dbReference type="OrthoDB" id="300780at2759"/>
<feature type="compositionally biased region" description="Basic residues" evidence="1">
    <location>
        <begin position="107"/>
        <end position="124"/>
    </location>
</feature>
<keyword evidence="2" id="KW-1133">Transmembrane helix</keyword>
<keyword evidence="2" id="KW-0812">Transmembrane</keyword>
<feature type="region of interest" description="Disordered" evidence="1">
    <location>
        <begin position="152"/>
        <end position="173"/>
    </location>
</feature>
<evidence type="ECO:0000256" key="2">
    <source>
        <dbReference type="SAM" id="Phobius"/>
    </source>
</evidence>
<sequence>MKAMARMASRAVRKQRVAEVAVEAAAEAMKGGCHRRCKQRRVLGGRIVEHWRHGFWVALKGKNKGSTIVEGRDFVQDSKEGGADEFLFLSDDESSVDSQQPSGGRRGGGRRRAGGVLGKRRGGGGRRAGGVLGAEDVYFVPELEQQAVGHFSDTEQHPSSGLFPESEEQAGGGMRRGVVLGAEDIYFVLESEPQASGGIPDSEPPPDGGFIPDSEEQLGGGVPDVQEQSGGSVLDSELHPDGCLVPNFEEQDCGDVTDLEQQPDNNLFVDSEDQLMDSIEELVHREEVAVLEDDDDDAAADDEGVDPFAETCEGMLRLLVPILQVEIKLEGSITMLFILHSILLEIKYNIILMETMFFIALFVFFL</sequence>
<keyword evidence="2" id="KW-0472">Membrane</keyword>
<evidence type="ECO:0000256" key="1">
    <source>
        <dbReference type="SAM" id="MobiDB-lite"/>
    </source>
</evidence>
<name>A0A6G1F6V8_9ORYZ</name>
<feature type="region of interest" description="Disordered" evidence="1">
    <location>
        <begin position="193"/>
        <end position="241"/>
    </location>
</feature>
<comment type="caution">
    <text evidence="3">The sequence shown here is derived from an EMBL/GenBank/DDBJ whole genome shotgun (WGS) entry which is preliminary data.</text>
</comment>
<accession>A0A6G1F6V8</accession>
<proteinExistence type="predicted"/>
<feature type="region of interest" description="Disordered" evidence="1">
    <location>
        <begin position="89"/>
        <end position="127"/>
    </location>
</feature>
<keyword evidence="4" id="KW-1185">Reference proteome</keyword>
<gene>
    <name evidence="3" type="ORF">E2562_010470</name>
</gene>
<dbReference type="EMBL" id="SPHZ02000001">
    <property type="protein sequence ID" value="KAF0932593.1"/>
    <property type="molecule type" value="Genomic_DNA"/>
</dbReference>